<dbReference type="SUPFAM" id="SSF55298">
    <property type="entry name" value="YjgF-like"/>
    <property type="match status" value="1"/>
</dbReference>
<evidence type="ECO:0000313" key="1">
    <source>
        <dbReference type="EMBL" id="SIS20175.1"/>
    </source>
</evidence>
<name>A0A1N7H5M7_9RHOB</name>
<dbReference type="PANTHER" id="PTHR47328">
    <property type="match status" value="1"/>
</dbReference>
<reference evidence="1 2" key="1">
    <citation type="submission" date="2017-01" db="EMBL/GenBank/DDBJ databases">
        <authorList>
            <person name="Mah S.A."/>
            <person name="Swanson W.J."/>
            <person name="Moy G.W."/>
            <person name="Vacquier V.D."/>
        </authorList>
    </citation>
    <scope>NUCLEOTIDE SEQUENCE [LARGE SCALE GENOMIC DNA]</scope>
    <source>
        <strain evidence="1 2">DSM 29590</strain>
    </source>
</reference>
<dbReference type="CDD" id="cd06150">
    <property type="entry name" value="YjgF_YER057c_UK114_like_2"/>
    <property type="match status" value="1"/>
</dbReference>
<dbReference type="AlphaFoldDB" id="A0A1N7H5M7"/>
<dbReference type="InterPro" id="IPR006175">
    <property type="entry name" value="YjgF/YER057c/UK114"/>
</dbReference>
<organism evidence="1 2">
    <name type="scientific">Roseovarius nanhaiticus</name>
    <dbReference type="NCBI Taxonomy" id="573024"/>
    <lineage>
        <taxon>Bacteria</taxon>
        <taxon>Pseudomonadati</taxon>
        <taxon>Pseudomonadota</taxon>
        <taxon>Alphaproteobacteria</taxon>
        <taxon>Rhodobacterales</taxon>
        <taxon>Roseobacteraceae</taxon>
        <taxon>Roseovarius</taxon>
    </lineage>
</organism>
<gene>
    <name evidence="1" type="ORF">SAMN05421666_2544</name>
</gene>
<evidence type="ECO:0000313" key="2">
    <source>
        <dbReference type="Proteomes" id="UP000186019"/>
    </source>
</evidence>
<keyword evidence="2" id="KW-1185">Reference proteome</keyword>
<protein>
    <submittedName>
        <fullName evidence="1">Enamine deaminase RidA, house cleaning of reactive enamine intermediates, YjgF/YER057c/UK114 family</fullName>
    </submittedName>
</protein>
<accession>A0A1N7H5M7</accession>
<dbReference type="Proteomes" id="UP000186019">
    <property type="component" value="Unassembled WGS sequence"/>
</dbReference>
<dbReference type="EMBL" id="FTNV01000002">
    <property type="protein sequence ID" value="SIS20175.1"/>
    <property type="molecule type" value="Genomic_DNA"/>
</dbReference>
<proteinExistence type="predicted"/>
<dbReference type="RefSeq" id="WP_244512599.1">
    <property type="nucleotide sequence ID" value="NZ_FOAC01000003.1"/>
</dbReference>
<dbReference type="InterPro" id="IPR035709">
    <property type="entry name" value="YoaB-like"/>
</dbReference>
<sequence>MLHLGRMRRRSITDGRITLICASGAAGWAYRYGAAPMGRASIFITPLDSPLSHNALYVGALRAHWRGTMPTYRLNAGLERLRASGRRDAIVLQHMSTLGALLRQSGAPSLAQGRHSERQTMTLTRIAPGPRMSQAVTYNGILWLSGQIGTASDDLEGQTRACLSQIEALLKAGGSDKAHIIKIEIWLADLGDFDEMNRIYEAWLDPENPPARATCEATVRRDGTLIEIVATAAVI</sequence>
<dbReference type="Gene3D" id="3.30.1330.40">
    <property type="entry name" value="RutC-like"/>
    <property type="match status" value="1"/>
</dbReference>
<dbReference type="PANTHER" id="PTHR47328:SF1">
    <property type="entry name" value="RUTC FAMILY PROTEIN YOAB"/>
    <property type="match status" value="1"/>
</dbReference>
<dbReference type="Pfam" id="PF01042">
    <property type="entry name" value="Ribonuc_L-PSP"/>
    <property type="match status" value="1"/>
</dbReference>
<dbReference type="InterPro" id="IPR035959">
    <property type="entry name" value="RutC-like_sf"/>
</dbReference>
<dbReference type="STRING" id="573024.SAMN05216208_2775"/>